<keyword evidence="1" id="KW-0812">Transmembrane</keyword>
<dbReference type="Proteomes" id="UP000053766">
    <property type="component" value="Unassembled WGS sequence"/>
</dbReference>
<evidence type="ECO:0000256" key="1">
    <source>
        <dbReference type="SAM" id="Phobius"/>
    </source>
</evidence>
<dbReference type="AlphaFoldDB" id="A0A0D8XFN9"/>
<proteinExistence type="predicted"/>
<gene>
    <name evidence="2" type="ORF">DICVIV_10566</name>
</gene>
<protein>
    <submittedName>
        <fullName evidence="2">Uncharacterized protein</fullName>
    </submittedName>
</protein>
<reference evidence="3" key="2">
    <citation type="journal article" date="2016" name="Sci. Rep.">
        <title>Dictyocaulus viviparus genome, variome and transcriptome elucidate lungworm biology and support future intervention.</title>
        <authorList>
            <person name="McNulty S.N."/>
            <person name="Strube C."/>
            <person name="Rosa B.A."/>
            <person name="Martin J.C."/>
            <person name="Tyagi R."/>
            <person name="Choi Y.J."/>
            <person name="Wang Q."/>
            <person name="Hallsworth Pepin K."/>
            <person name="Zhang X."/>
            <person name="Ozersky P."/>
            <person name="Wilson R.K."/>
            <person name="Sternberg P.W."/>
            <person name="Gasser R.B."/>
            <person name="Mitreva M."/>
        </authorList>
    </citation>
    <scope>NUCLEOTIDE SEQUENCE [LARGE SCALE GENOMIC DNA]</scope>
    <source>
        <strain evidence="3">HannoverDv2000</strain>
    </source>
</reference>
<feature type="transmembrane region" description="Helical" evidence="1">
    <location>
        <begin position="30"/>
        <end position="52"/>
    </location>
</feature>
<accession>A0A0D8XFN9</accession>
<organism evidence="2 3">
    <name type="scientific">Dictyocaulus viviparus</name>
    <name type="common">Bovine lungworm</name>
    <dbReference type="NCBI Taxonomy" id="29172"/>
    <lineage>
        <taxon>Eukaryota</taxon>
        <taxon>Metazoa</taxon>
        <taxon>Ecdysozoa</taxon>
        <taxon>Nematoda</taxon>
        <taxon>Chromadorea</taxon>
        <taxon>Rhabditida</taxon>
        <taxon>Rhabditina</taxon>
        <taxon>Rhabditomorpha</taxon>
        <taxon>Strongyloidea</taxon>
        <taxon>Metastrongylidae</taxon>
        <taxon>Dictyocaulus</taxon>
    </lineage>
</organism>
<keyword evidence="3" id="KW-1185">Reference proteome</keyword>
<sequence>MLWNKSLYTLIFTSSAGPAKHDSINDVNQYVISMSFGVVVVALIVVVVAQAIGFPQYFSPFNSGYYSSFFEDGMFKNSVFNADWGSNLARRIKESMRNSAEFNGISTVNGVTTISAKIGGRRYSAKLPPNSTVSMQAYAENKNGQQVEEVTVVINGDISIYTTYGGRTTVTDGRGVLRHDGGPFHIHSQHGFVSGPRH</sequence>
<keyword evidence="1" id="KW-0472">Membrane</keyword>
<name>A0A0D8XFN9_DICVI</name>
<reference evidence="2 3" key="1">
    <citation type="submission" date="2013-11" db="EMBL/GenBank/DDBJ databases">
        <title>Draft genome of the bovine lungworm Dictyocaulus viviparus.</title>
        <authorList>
            <person name="Mitreva M."/>
        </authorList>
    </citation>
    <scope>NUCLEOTIDE SEQUENCE [LARGE SCALE GENOMIC DNA]</scope>
    <source>
        <strain evidence="2 3">HannoverDv2000</strain>
    </source>
</reference>
<dbReference type="EMBL" id="KN716561">
    <property type="protein sequence ID" value="KJH43408.1"/>
    <property type="molecule type" value="Genomic_DNA"/>
</dbReference>
<dbReference type="OrthoDB" id="5845844at2759"/>
<evidence type="ECO:0000313" key="2">
    <source>
        <dbReference type="EMBL" id="KJH43408.1"/>
    </source>
</evidence>
<evidence type="ECO:0000313" key="3">
    <source>
        <dbReference type="Proteomes" id="UP000053766"/>
    </source>
</evidence>
<keyword evidence="1" id="KW-1133">Transmembrane helix</keyword>